<dbReference type="Proteomes" id="UP001387364">
    <property type="component" value="Plasmid unnamed2"/>
</dbReference>
<dbReference type="EMBL" id="CP147406">
    <property type="protein sequence ID" value="WXB95008.1"/>
    <property type="molecule type" value="Genomic_DNA"/>
</dbReference>
<organism evidence="1 2">
    <name type="scientific">Bacillus kandeliae</name>
    <dbReference type="NCBI Taxonomy" id="3129297"/>
    <lineage>
        <taxon>Bacteria</taxon>
        <taxon>Bacillati</taxon>
        <taxon>Bacillota</taxon>
        <taxon>Bacilli</taxon>
        <taxon>Bacillales</taxon>
        <taxon>Bacillaceae</taxon>
        <taxon>Bacillus</taxon>
    </lineage>
</organism>
<sequence>MENNNNIREAWCSLEKHFGPSYYGQDAKLKHYAQIYANEVLEANDQERIKYIGKKHLGKVANKELNGKQFDNFLSNVIKYERRNF</sequence>
<keyword evidence="2" id="KW-1185">Reference proteome</keyword>
<proteinExistence type="predicted"/>
<reference evidence="1 2" key="1">
    <citation type="submission" date="2024-02" db="EMBL/GenBank/DDBJ databases">
        <title>Seven novel Bacillus-like species.</title>
        <authorList>
            <person name="Liu G."/>
        </authorList>
    </citation>
    <scope>NUCLEOTIDE SEQUENCE [LARGE SCALE GENOMIC DNA]</scope>
    <source>
        <strain evidence="1 2">FJAT-52991</strain>
        <plasmid evidence="1 2">unnamed2</plasmid>
    </source>
</reference>
<protein>
    <submittedName>
        <fullName evidence="1">Uncharacterized protein</fullName>
    </submittedName>
</protein>
<name>A0ABZ2NB87_9BACI</name>
<geneLocation type="plasmid" evidence="1 2">
    <name>unnamed2</name>
</geneLocation>
<dbReference type="RefSeq" id="WP_338754901.1">
    <property type="nucleotide sequence ID" value="NZ_CP147406.1"/>
</dbReference>
<gene>
    <name evidence="1" type="ORF">WDJ61_18690</name>
</gene>
<keyword evidence="1" id="KW-0614">Plasmid</keyword>
<evidence type="ECO:0000313" key="2">
    <source>
        <dbReference type="Proteomes" id="UP001387364"/>
    </source>
</evidence>
<evidence type="ECO:0000313" key="1">
    <source>
        <dbReference type="EMBL" id="WXB95008.1"/>
    </source>
</evidence>
<accession>A0ABZ2NB87</accession>